<dbReference type="AlphaFoldDB" id="A0A7I7Q8W3"/>
<accession>A0A7I7Q8W3</accession>
<sequence>MAARDCTTDDRVPKSRQEGGEANRVLFPAMWGAVLLLTLLAALDPVRLSITLLLISRPRPVQNLLVYGAGGLTACIPTIVIPLTLLQVTHTFSSHAHDWANPTSSSGVHYIQIGIAVLMLSIAALLAVRLRWRTRQQAPQPTPGGHMPVLLPDTTTQTAISQPLDRAQGRATEGGSTILRLRGRAHDAWVNGSVWVAYLVGLFTGGPPLDSLPFLLAVVAASGAAIGTVASALVVFVVGMFAVVEIVFISHLAAPAKTQAVLQLLHDWALAHRQHVVVATFTLLGISLAIRGLAIF</sequence>
<dbReference type="KEGG" id="msto:MSTO_29340"/>
<evidence type="ECO:0000256" key="1">
    <source>
        <dbReference type="SAM" id="Phobius"/>
    </source>
</evidence>
<keyword evidence="3" id="KW-1185">Reference proteome</keyword>
<feature type="transmembrane region" description="Helical" evidence="1">
    <location>
        <begin position="234"/>
        <end position="254"/>
    </location>
</feature>
<keyword evidence="1" id="KW-1133">Transmembrane helix</keyword>
<feature type="transmembrane region" description="Helical" evidence="1">
    <location>
        <begin position="188"/>
        <end position="206"/>
    </location>
</feature>
<keyword evidence="1" id="KW-0472">Membrane</keyword>
<dbReference type="EMBL" id="AP022587">
    <property type="protein sequence ID" value="BBY22729.1"/>
    <property type="molecule type" value="Genomic_DNA"/>
</dbReference>
<dbReference type="InterPro" id="IPR021315">
    <property type="entry name" value="Gap/Sap"/>
</dbReference>
<evidence type="ECO:0000313" key="2">
    <source>
        <dbReference type="EMBL" id="BBY22729.1"/>
    </source>
</evidence>
<dbReference type="Pfam" id="PF11139">
    <property type="entry name" value="SfLAP"/>
    <property type="match status" value="1"/>
</dbReference>
<dbReference type="Proteomes" id="UP000467130">
    <property type="component" value="Chromosome"/>
</dbReference>
<keyword evidence="1" id="KW-0812">Transmembrane</keyword>
<protein>
    <recommendedName>
        <fullName evidence="4">Gap protein</fullName>
    </recommendedName>
</protein>
<feature type="transmembrane region" description="Helical" evidence="1">
    <location>
        <begin position="108"/>
        <end position="128"/>
    </location>
</feature>
<feature type="transmembrane region" description="Helical" evidence="1">
    <location>
        <begin position="274"/>
        <end position="294"/>
    </location>
</feature>
<proteinExistence type="predicted"/>
<evidence type="ECO:0008006" key="4">
    <source>
        <dbReference type="Google" id="ProtNLM"/>
    </source>
</evidence>
<reference evidence="2 3" key="1">
    <citation type="journal article" date="2019" name="Emerg. Microbes Infect.">
        <title>Comprehensive subspecies identification of 175 nontuberculous mycobacteria species based on 7547 genomic profiles.</title>
        <authorList>
            <person name="Matsumoto Y."/>
            <person name="Kinjo T."/>
            <person name="Motooka D."/>
            <person name="Nabeya D."/>
            <person name="Jung N."/>
            <person name="Uechi K."/>
            <person name="Horii T."/>
            <person name="Iida T."/>
            <person name="Fujita J."/>
            <person name="Nakamura S."/>
        </authorList>
    </citation>
    <scope>NUCLEOTIDE SEQUENCE [LARGE SCALE GENOMIC DNA]</scope>
    <source>
        <strain evidence="2 3">JCM 17783</strain>
    </source>
</reference>
<gene>
    <name evidence="2" type="ORF">MSTO_29340</name>
</gene>
<feature type="transmembrane region" description="Helical" evidence="1">
    <location>
        <begin position="25"/>
        <end position="43"/>
    </location>
</feature>
<feature type="transmembrane region" description="Helical" evidence="1">
    <location>
        <begin position="64"/>
        <end position="88"/>
    </location>
</feature>
<dbReference type="RefSeq" id="WP_232073701.1">
    <property type="nucleotide sequence ID" value="NZ_AP022587.1"/>
</dbReference>
<evidence type="ECO:0000313" key="3">
    <source>
        <dbReference type="Proteomes" id="UP000467130"/>
    </source>
</evidence>
<name>A0A7I7Q8W3_9MYCO</name>
<organism evidence="2 3">
    <name type="scientific">Mycobacterium stomatepiae</name>
    <dbReference type="NCBI Taxonomy" id="470076"/>
    <lineage>
        <taxon>Bacteria</taxon>
        <taxon>Bacillati</taxon>
        <taxon>Actinomycetota</taxon>
        <taxon>Actinomycetes</taxon>
        <taxon>Mycobacteriales</taxon>
        <taxon>Mycobacteriaceae</taxon>
        <taxon>Mycobacterium</taxon>
        <taxon>Mycobacterium simiae complex</taxon>
    </lineage>
</organism>